<reference evidence="2" key="1">
    <citation type="submission" date="2024-06" db="EMBL/GenBank/DDBJ databases">
        <authorList>
            <person name="Liu X."/>
            <person name="Lenzi L."/>
            <person name="Haldenby T S."/>
            <person name="Uol C."/>
        </authorList>
    </citation>
    <scope>NUCLEOTIDE SEQUENCE</scope>
</reference>
<feature type="compositionally biased region" description="Basic residues" evidence="1">
    <location>
        <begin position="198"/>
        <end position="211"/>
    </location>
</feature>
<proteinExistence type="predicted"/>
<dbReference type="Proteomes" id="UP001497525">
    <property type="component" value="Unassembled WGS sequence"/>
</dbReference>
<protein>
    <submittedName>
        <fullName evidence="2">Uncharacterized protein</fullName>
    </submittedName>
</protein>
<name>A0AAV2TS86_CALDB</name>
<gene>
    <name evidence="2" type="ORF">CDAUBV1_LOCUS13716</name>
</gene>
<evidence type="ECO:0000256" key="1">
    <source>
        <dbReference type="SAM" id="MobiDB-lite"/>
    </source>
</evidence>
<dbReference type="AlphaFoldDB" id="A0AAV2TS86"/>
<evidence type="ECO:0000313" key="3">
    <source>
        <dbReference type="Proteomes" id="UP001497525"/>
    </source>
</evidence>
<feature type="region of interest" description="Disordered" evidence="1">
    <location>
        <begin position="182"/>
        <end position="211"/>
    </location>
</feature>
<comment type="caution">
    <text evidence="2">The sequence shown here is derived from an EMBL/GenBank/DDBJ whole genome shotgun (WGS) entry which is preliminary data.</text>
</comment>
<dbReference type="EMBL" id="CAXLJL010000534">
    <property type="protein sequence ID" value="CAL5138851.1"/>
    <property type="molecule type" value="Genomic_DNA"/>
</dbReference>
<organism evidence="2 3">
    <name type="scientific">Calicophoron daubneyi</name>
    <name type="common">Rumen fluke</name>
    <name type="synonym">Paramphistomum daubneyi</name>
    <dbReference type="NCBI Taxonomy" id="300641"/>
    <lineage>
        <taxon>Eukaryota</taxon>
        <taxon>Metazoa</taxon>
        <taxon>Spiralia</taxon>
        <taxon>Lophotrochozoa</taxon>
        <taxon>Platyhelminthes</taxon>
        <taxon>Trematoda</taxon>
        <taxon>Digenea</taxon>
        <taxon>Plagiorchiida</taxon>
        <taxon>Pronocephalata</taxon>
        <taxon>Paramphistomoidea</taxon>
        <taxon>Paramphistomidae</taxon>
        <taxon>Calicophoron</taxon>
    </lineage>
</organism>
<evidence type="ECO:0000313" key="2">
    <source>
        <dbReference type="EMBL" id="CAL5138851.1"/>
    </source>
</evidence>
<accession>A0AAV2TS86</accession>
<sequence>MTSTEFISRQLDHPQKLKKIIVEYGRRNRLVPTVCDIWSVVDKIFLDAFHDGQLTLSAEQLSTVTAGLECINGILTSDFASEVLMSRRSGSALLRLEKLLSSMNTPSDHQRPLCLELDRTEHTSFPAKTKGASAGRDHGASVSRTHSESENSLHQQDEGAVASSQRFCLFRPLTDPENAQLLDNLDLPQAPDCAPPAKKSKKKAMLPKRPA</sequence>
<feature type="compositionally biased region" description="Basic and acidic residues" evidence="1">
    <location>
        <begin position="135"/>
        <end position="157"/>
    </location>
</feature>
<feature type="region of interest" description="Disordered" evidence="1">
    <location>
        <begin position="125"/>
        <end position="158"/>
    </location>
</feature>